<keyword evidence="8" id="KW-0449">Lipoprotein</keyword>
<dbReference type="GO" id="GO:0031965">
    <property type="term" value="C:nuclear membrane"/>
    <property type="evidence" value="ECO:0007669"/>
    <property type="project" value="Ensembl"/>
</dbReference>
<evidence type="ECO:0000256" key="4">
    <source>
        <dbReference type="ARBA" id="ARBA00022707"/>
    </source>
</evidence>
<dbReference type="SUPFAM" id="SSF47473">
    <property type="entry name" value="EF-hand"/>
    <property type="match status" value="1"/>
</dbReference>
<gene>
    <name evidence="13" type="primary">Guca1b</name>
</gene>
<evidence type="ECO:0000256" key="1">
    <source>
        <dbReference type="ARBA" id="ARBA00004504"/>
    </source>
</evidence>
<keyword evidence="3" id="KW-0716">Sensory transduction</keyword>
<dbReference type="RefSeq" id="XP_012874605.1">
    <property type="nucleotide sequence ID" value="XM_013019151.1"/>
</dbReference>
<feature type="domain" description="EF-hand" evidence="11">
    <location>
        <begin position="89"/>
        <end position="124"/>
    </location>
</feature>
<name>A0A1S3FEB9_DIPOR</name>
<dbReference type="PRINTS" id="PR00450">
    <property type="entry name" value="RECOVERIN"/>
</dbReference>
<dbReference type="GO" id="GO:0008048">
    <property type="term" value="F:calcium sensitive guanylate cyclase activator activity"/>
    <property type="evidence" value="ECO:0007669"/>
    <property type="project" value="Ensembl"/>
</dbReference>
<dbReference type="FunFam" id="1.10.238.10:FF:000052">
    <property type="entry name" value="Guanylate cyclase activator 1A"/>
    <property type="match status" value="1"/>
</dbReference>
<dbReference type="GO" id="GO:0005654">
    <property type="term" value="C:nucleoplasm"/>
    <property type="evidence" value="ECO:0007669"/>
    <property type="project" value="Ensembl"/>
</dbReference>
<dbReference type="Pfam" id="PF13202">
    <property type="entry name" value="EF-hand_5"/>
    <property type="match status" value="1"/>
</dbReference>
<dbReference type="CDD" id="cd00051">
    <property type="entry name" value="EFh"/>
    <property type="match status" value="2"/>
</dbReference>
<comment type="subcellular location">
    <subcellularLocation>
        <location evidence="1">Cell projection</location>
        <location evidence="1">Cilium</location>
        <location evidence="1">Photoreceptor outer segment</location>
    </subcellularLocation>
</comment>
<dbReference type="Gene3D" id="1.10.238.10">
    <property type="entry name" value="EF-hand"/>
    <property type="match status" value="2"/>
</dbReference>
<dbReference type="InterPro" id="IPR028846">
    <property type="entry name" value="Recoverin"/>
</dbReference>
<dbReference type="KEGG" id="dord:105987786"/>
<proteinExistence type="predicted"/>
<dbReference type="FunCoup" id="A0A1S3FEB9">
    <property type="interactions" value="21"/>
</dbReference>
<evidence type="ECO:0000313" key="13">
    <source>
        <dbReference type="RefSeq" id="XP_012874605.1"/>
    </source>
</evidence>
<keyword evidence="12" id="KW-1185">Reference proteome</keyword>
<dbReference type="GO" id="GO:0005509">
    <property type="term" value="F:calcium ion binding"/>
    <property type="evidence" value="ECO:0007669"/>
    <property type="project" value="InterPro"/>
</dbReference>
<dbReference type="InterPro" id="IPR002048">
    <property type="entry name" value="EF_hand_dom"/>
</dbReference>
<evidence type="ECO:0000256" key="2">
    <source>
        <dbReference type="ARBA" id="ARBA00014954"/>
    </source>
</evidence>
<dbReference type="Proteomes" id="UP000081671">
    <property type="component" value="Unplaced"/>
</dbReference>
<feature type="domain" description="EF-hand" evidence="11">
    <location>
        <begin position="53"/>
        <end position="88"/>
    </location>
</feature>
<dbReference type="PANTHER" id="PTHR23055:SF11">
    <property type="entry name" value="GUANYLYL CYCLASE-ACTIVATING PROTEIN 2"/>
    <property type="match status" value="1"/>
</dbReference>
<keyword evidence="4" id="KW-0519">Myristate</keyword>
<dbReference type="PANTHER" id="PTHR23055">
    <property type="entry name" value="CALCIUM BINDING PROTEINS"/>
    <property type="match status" value="1"/>
</dbReference>
<protein>
    <recommendedName>
        <fullName evidence="2">Guanylyl cyclase-activating protein 2</fullName>
    </recommendedName>
    <alternativeName>
        <fullName evidence="10">Guanylate cyclase activator 1B</fullName>
    </alternativeName>
</protein>
<evidence type="ECO:0000259" key="11">
    <source>
        <dbReference type="PROSITE" id="PS50222"/>
    </source>
</evidence>
<dbReference type="SMART" id="SM00054">
    <property type="entry name" value="EFh"/>
    <property type="match status" value="3"/>
</dbReference>
<reference evidence="13" key="1">
    <citation type="submission" date="2025-08" db="UniProtKB">
        <authorList>
            <consortium name="RefSeq"/>
        </authorList>
    </citation>
    <scope>IDENTIFICATION</scope>
    <source>
        <tissue evidence="13">Kidney</tissue>
    </source>
</reference>
<accession>A0A1S3FEB9</accession>
<dbReference type="GO" id="GO:0007602">
    <property type="term" value="P:phototransduction"/>
    <property type="evidence" value="ECO:0007669"/>
    <property type="project" value="Ensembl"/>
</dbReference>
<dbReference type="GeneID" id="105987786"/>
<dbReference type="InParanoid" id="A0A1S3FEB9"/>
<dbReference type="GO" id="GO:0007601">
    <property type="term" value="P:visual perception"/>
    <property type="evidence" value="ECO:0007669"/>
    <property type="project" value="UniProtKB-KW"/>
</dbReference>
<keyword evidence="6" id="KW-0677">Repeat</keyword>
<dbReference type="Pfam" id="PF13499">
    <property type="entry name" value="EF-hand_7"/>
    <property type="match status" value="1"/>
</dbReference>
<dbReference type="InterPro" id="IPR011992">
    <property type="entry name" value="EF-hand-dom_pair"/>
</dbReference>
<dbReference type="AlphaFoldDB" id="A0A1S3FEB9"/>
<dbReference type="InterPro" id="IPR018247">
    <property type="entry name" value="EF_Hand_1_Ca_BS"/>
</dbReference>
<organism evidence="12 13">
    <name type="scientific">Dipodomys ordii</name>
    <name type="common">Ord's kangaroo rat</name>
    <dbReference type="NCBI Taxonomy" id="10020"/>
    <lineage>
        <taxon>Eukaryota</taxon>
        <taxon>Metazoa</taxon>
        <taxon>Chordata</taxon>
        <taxon>Craniata</taxon>
        <taxon>Vertebrata</taxon>
        <taxon>Euteleostomi</taxon>
        <taxon>Mammalia</taxon>
        <taxon>Eutheria</taxon>
        <taxon>Euarchontoglires</taxon>
        <taxon>Glires</taxon>
        <taxon>Rodentia</taxon>
        <taxon>Castorimorpha</taxon>
        <taxon>Heteromyidae</taxon>
        <taxon>Dipodomyinae</taxon>
        <taxon>Dipodomys</taxon>
    </lineage>
</organism>
<dbReference type="PROSITE" id="PS50222">
    <property type="entry name" value="EF_HAND_2"/>
    <property type="match status" value="3"/>
</dbReference>
<evidence type="ECO:0000256" key="8">
    <source>
        <dbReference type="ARBA" id="ARBA00023288"/>
    </source>
</evidence>
<evidence type="ECO:0000256" key="6">
    <source>
        <dbReference type="ARBA" id="ARBA00022737"/>
    </source>
</evidence>
<dbReference type="OMA" id="LRWTFKI"/>
<evidence type="ECO:0000256" key="9">
    <source>
        <dbReference type="ARBA" id="ARBA00023305"/>
    </source>
</evidence>
<dbReference type="GO" id="GO:0120199">
    <property type="term" value="C:cone photoreceptor outer segment"/>
    <property type="evidence" value="ECO:0007669"/>
    <property type="project" value="Ensembl"/>
</dbReference>
<dbReference type="PROSITE" id="PS00018">
    <property type="entry name" value="EF_HAND_1"/>
    <property type="match status" value="3"/>
</dbReference>
<evidence type="ECO:0000256" key="10">
    <source>
        <dbReference type="ARBA" id="ARBA00033142"/>
    </source>
</evidence>
<dbReference type="CTD" id="2979"/>
<evidence type="ECO:0000256" key="7">
    <source>
        <dbReference type="ARBA" id="ARBA00022837"/>
    </source>
</evidence>
<evidence type="ECO:0000313" key="12">
    <source>
        <dbReference type="Proteomes" id="UP000081671"/>
    </source>
</evidence>
<keyword evidence="7" id="KW-0106">Calcium</keyword>
<evidence type="ECO:0000256" key="5">
    <source>
        <dbReference type="ARBA" id="ARBA00022723"/>
    </source>
</evidence>
<evidence type="ECO:0000256" key="3">
    <source>
        <dbReference type="ARBA" id="ARBA00022606"/>
    </source>
</evidence>
<keyword evidence="5" id="KW-0479">Metal-binding</keyword>
<feature type="domain" description="EF-hand" evidence="11">
    <location>
        <begin position="142"/>
        <end position="177"/>
    </location>
</feature>
<keyword evidence="9" id="KW-0844">Vision</keyword>
<dbReference type="OrthoDB" id="191686at2759"/>
<dbReference type="STRING" id="10020.ENSDORP00000001944"/>
<dbReference type="GO" id="GO:0001917">
    <property type="term" value="C:photoreceptor inner segment"/>
    <property type="evidence" value="ECO:0007669"/>
    <property type="project" value="Ensembl"/>
</dbReference>
<sequence length="201" mass="23562">MGQQFSWEETEAAGEMDVAELQEWYKKFVVECPSGTLFMHEFKRFFKVTGNEEATQYVEGMFRAFDKNGDNTIDFLEYVAALNLVLRGTLEHKLKWTFKIYDKDRNGCIDRLELLDIVEAIYKLKKACRVEMDMEQQGQLLTPEEVVDRIFLLVDENGDGQLSLNEFIEGARRDKWVMKMLQMDVNPGGWITQQRRKSAMF</sequence>
<dbReference type="GO" id="GO:0036064">
    <property type="term" value="C:ciliary basal body"/>
    <property type="evidence" value="ECO:0007669"/>
    <property type="project" value="Ensembl"/>
</dbReference>